<proteinExistence type="predicted"/>
<reference evidence="1" key="1">
    <citation type="submission" date="2022-10" db="EMBL/GenBank/DDBJ databases">
        <authorList>
            <person name="Koch H."/>
        </authorList>
    </citation>
    <scope>NUCLEOTIDE SEQUENCE</scope>
    <source>
        <strain evidence="1">DNF</strain>
    </source>
</reference>
<dbReference type="Proteomes" id="UP001179121">
    <property type="component" value="Chromosome"/>
</dbReference>
<evidence type="ECO:0000313" key="1">
    <source>
        <dbReference type="EMBL" id="CAI4030496.1"/>
    </source>
</evidence>
<sequence length="49" mass="5091">MADMIASGVYDVALGSRILGGDALKGGMPVYKYVFNPGPDRDSESLAGQ</sequence>
<accession>A0AA86MWY8</accession>
<name>A0AA86MWY8_9BACT</name>
<protein>
    <submittedName>
        <fullName evidence="1">Uncharacterized protein</fullName>
    </submittedName>
</protein>
<keyword evidence="2" id="KW-1185">Reference proteome</keyword>
<gene>
    <name evidence="1" type="ORF">DNFV4_00924</name>
</gene>
<dbReference type="AlphaFoldDB" id="A0AA86MWY8"/>
<dbReference type="KEGG" id="nti:DNFV4_00924"/>
<dbReference type="EMBL" id="OX365700">
    <property type="protein sequence ID" value="CAI4030496.1"/>
    <property type="molecule type" value="Genomic_DNA"/>
</dbReference>
<organism evidence="1 2">
    <name type="scientific">Nitrospira tepida</name>
    <dbReference type="NCBI Taxonomy" id="2973512"/>
    <lineage>
        <taxon>Bacteria</taxon>
        <taxon>Pseudomonadati</taxon>
        <taxon>Nitrospirota</taxon>
        <taxon>Nitrospiria</taxon>
        <taxon>Nitrospirales</taxon>
        <taxon>Nitrospiraceae</taxon>
        <taxon>Nitrospira</taxon>
    </lineage>
</organism>
<evidence type="ECO:0000313" key="2">
    <source>
        <dbReference type="Proteomes" id="UP001179121"/>
    </source>
</evidence>